<evidence type="ECO:0000256" key="6">
    <source>
        <dbReference type="ARBA" id="ARBA00022989"/>
    </source>
</evidence>
<dbReference type="InterPro" id="IPR002781">
    <property type="entry name" value="TM_pro_TauE-like"/>
</dbReference>
<sequence length="237" mass="26049">MENIMILIIVVFFASLLQASTGFGFSIVGTPFLLLLLPAQSAIQLNIILSLCLSMFMIYSIRNEVNFPLLKRLILGSLIGIVPGLLLYLFLNIDIFKIIVGTMIILLTILLIAKVTIKQTNRRDAVAGGIAGLLTTSIGVPGPPLLLYFSSTSLDKTALRSTTLAYYLFIYLISLVMQISFGGTNAEVWTSSLIALIPLVAGIVLGQYLFKWINQRVFRIITYVILLFTGCYMLIGS</sequence>
<comment type="subcellular location">
    <subcellularLocation>
        <location evidence="1 8">Cell membrane</location>
        <topology evidence="1 8">Multi-pass membrane protein</topology>
    </subcellularLocation>
</comment>
<name>A0ABV3Q5C1_9BACL</name>
<dbReference type="PANTHER" id="PTHR30269">
    <property type="entry name" value="TRANSMEMBRANE PROTEIN YFCA"/>
    <property type="match status" value="1"/>
</dbReference>
<keyword evidence="5 8" id="KW-0812">Transmembrane</keyword>
<evidence type="ECO:0000256" key="4">
    <source>
        <dbReference type="ARBA" id="ARBA00022475"/>
    </source>
</evidence>
<evidence type="ECO:0000256" key="8">
    <source>
        <dbReference type="RuleBase" id="RU363041"/>
    </source>
</evidence>
<evidence type="ECO:0000256" key="3">
    <source>
        <dbReference type="ARBA" id="ARBA00022448"/>
    </source>
</evidence>
<keyword evidence="7 8" id="KW-0472">Membrane</keyword>
<dbReference type="RefSeq" id="WP_367780019.1">
    <property type="nucleotide sequence ID" value="NZ_JBFMIA010000011.1"/>
</dbReference>
<feature type="transmembrane region" description="Helical" evidence="8">
    <location>
        <begin position="217"/>
        <end position="235"/>
    </location>
</feature>
<feature type="transmembrane region" description="Helical" evidence="8">
    <location>
        <begin position="42"/>
        <end position="61"/>
    </location>
</feature>
<dbReference type="PANTHER" id="PTHR30269:SF37">
    <property type="entry name" value="MEMBRANE TRANSPORTER PROTEIN"/>
    <property type="match status" value="1"/>
</dbReference>
<organism evidence="9 10">
    <name type="scientific">Jeotgalibacillus marinus</name>
    <dbReference type="NCBI Taxonomy" id="86667"/>
    <lineage>
        <taxon>Bacteria</taxon>
        <taxon>Bacillati</taxon>
        <taxon>Bacillota</taxon>
        <taxon>Bacilli</taxon>
        <taxon>Bacillales</taxon>
        <taxon>Caryophanaceae</taxon>
        <taxon>Jeotgalibacillus</taxon>
    </lineage>
</organism>
<comment type="similarity">
    <text evidence="2 8">Belongs to the 4-toluene sulfonate uptake permease (TSUP) (TC 2.A.102) family.</text>
</comment>
<evidence type="ECO:0000256" key="1">
    <source>
        <dbReference type="ARBA" id="ARBA00004651"/>
    </source>
</evidence>
<evidence type="ECO:0000256" key="7">
    <source>
        <dbReference type="ARBA" id="ARBA00023136"/>
    </source>
</evidence>
<keyword evidence="4 8" id="KW-1003">Cell membrane</keyword>
<keyword evidence="10" id="KW-1185">Reference proteome</keyword>
<accession>A0ABV3Q5C1</accession>
<dbReference type="EMBL" id="JBFMIA010000011">
    <property type="protein sequence ID" value="MEW9502529.1"/>
    <property type="molecule type" value="Genomic_DNA"/>
</dbReference>
<evidence type="ECO:0000313" key="10">
    <source>
        <dbReference type="Proteomes" id="UP001556040"/>
    </source>
</evidence>
<feature type="transmembrane region" description="Helical" evidence="8">
    <location>
        <begin position="164"/>
        <end position="182"/>
    </location>
</feature>
<dbReference type="Proteomes" id="UP001556040">
    <property type="component" value="Unassembled WGS sequence"/>
</dbReference>
<protein>
    <recommendedName>
        <fullName evidence="8">Probable membrane transporter protein</fullName>
    </recommendedName>
</protein>
<feature type="transmembrane region" description="Helical" evidence="8">
    <location>
        <begin position="73"/>
        <end position="90"/>
    </location>
</feature>
<proteinExistence type="inferred from homology"/>
<evidence type="ECO:0000256" key="5">
    <source>
        <dbReference type="ARBA" id="ARBA00022692"/>
    </source>
</evidence>
<gene>
    <name evidence="9" type="ORF">AB1471_12080</name>
</gene>
<feature type="transmembrane region" description="Helical" evidence="8">
    <location>
        <begin position="96"/>
        <end position="113"/>
    </location>
</feature>
<dbReference type="Pfam" id="PF01925">
    <property type="entry name" value="TauE"/>
    <property type="match status" value="1"/>
</dbReference>
<comment type="caution">
    <text evidence="9">The sequence shown here is derived from an EMBL/GenBank/DDBJ whole genome shotgun (WGS) entry which is preliminary data.</text>
</comment>
<evidence type="ECO:0000313" key="9">
    <source>
        <dbReference type="EMBL" id="MEW9502529.1"/>
    </source>
</evidence>
<keyword evidence="3" id="KW-0813">Transport</keyword>
<dbReference type="InterPro" id="IPR052017">
    <property type="entry name" value="TSUP"/>
</dbReference>
<keyword evidence="6 8" id="KW-1133">Transmembrane helix</keyword>
<reference evidence="9 10" key="1">
    <citation type="journal article" date="1979" name="Int. J. Syst. Evol. Microbiol.">
        <title>Bacillus globisporus subsp. marinus subsp. nov.</title>
        <authorList>
            <person name="Liu H."/>
        </authorList>
    </citation>
    <scope>NUCLEOTIDE SEQUENCE [LARGE SCALE GENOMIC DNA]</scope>
    <source>
        <strain evidence="9 10">DSM 1297</strain>
    </source>
</reference>
<evidence type="ECO:0000256" key="2">
    <source>
        <dbReference type="ARBA" id="ARBA00009142"/>
    </source>
</evidence>
<feature type="transmembrane region" description="Helical" evidence="8">
    <location>
        <begin position="188"/>
        <end position="210"/>
    </location>
</feature>